<evidence type="ECO:0000313" key="1">
    <source>
        <dbReference type="EMBL" id="UTJ05789.1"/>
    </source>
</evidence>
<name>A0ABY5E0R2_9BACT</name>
<protein>
    <recommendedName>
        <fullName evidence="3">Peptidase</fullName>
    </recommendedName>
</protein>
<dbReference type="EMBL" id="CP100595">
    <property type="protein sequence ID" value="UTJ05789.1"/>
    <property type="molecule type" value="Genomic_DNA"/>
</dbReference>
<evidence type="ECO:0008006" key="3">
    <source>
        <dbReference type="Google" id="ProtNLM"/>
    </source>
</evidence>
<keyword evidence="2" id="KW-1185">Reference proteome</keyword>
<evidence type="ECO:0000313" key="2">
    <source>
        <dbReference type="Proteomes" id="UP001060012"/>
    </source>
</evidence>
<dbReference type="Proteomes" id="UP001060012">
    <property type="component" value="Chromosome"/>
</dbReference>
<dbReference type="RefSeq" id="WP_254575970.1">
    <property type="nucleotide sequence ID" value="NZ_CP100595.1"/>
</dbReference>
<proteinExistence type="predicted"/>
<organism evidence="1 2">
    <name type="scientific">Arcobacter roscoffensis</name>
    <dbReference type="NCBI Taxonomy" id="2961520"/>
    <lineage>
        <taxon>Bacteria</taxon>
        <taxon>Pseudomonadati</taxon>
        <taxon>Campylobacterota</taxon>
        <taxon>Epsilonproteobacteria</taxon>
        <taxon>Campylobacterales</taxon>
        <taxon>Arcobacteraceae</taxon>
        <taxon>Arcobacter</taxon>
    </lineage>
</organism>
<reference evidence="1" key="1">
    <citation type="submission" date="2022-07" db="EMBL/GenBank/DDBJ databases">
        <title>Arcobacter roscoffensis sp. nov., a marine bacterium isolated from coastal seawater collected from Roscoff, France.</title>
        <authorList>
            <person name="Pascual J."/>
            <person name="Lepeaux C."/>
            <person name="Methner A."/>
            <person name="Overmann J."/>
        </authorList>
    </citation>
    <scope>NUCLEOTIDE SEQUENCE</scope>
    <source>
        <strain evidence="1">ARW1-2F2</strain>
    </source>
</reference>
<accession>A0ABY5E0R2</accession>
<sequence>MLTIKQIKFTNDGKRIEYDYEYSKNISKYFNSTDNFFVEFQSDISSTPEGLAVIPFLGNLVTISWFIGFDIKLDILDKEYYESLIKIKQVFINYFPEIKEKSSNLIVNKLVTTNYLTNKESMLFSGGVDAYTTYFRRNSKNIDLITIWGADVELSDSNQWNRVLSLNNNENILRNNDKCIIRSNMRTFYSHNVNFLHKNLGWWGSVQHGLGLNSLIAPLSFIKGYSKSFIASSYTADFQYAWGSTPDIDNNIKWGSTQIIHDGFELKRQNKVQVIVQSIKQLESNLNLRVCYSEINNFTNCSMCEKCHRTIIGIILENDDPNKYGFKVTKNIYKEIINSYKEGFASEGAKYFWWEILNRIKDKEKIFIFKNEVEESNDLKELEDLLDLNMKKKPPNKSLLSKLKFFLINKYPNLFIKYSKFKKVIRK</sequence>
<gene>
    <name evidence="1" type="ORF">NJU99_11095</name>
</gene>